<proteinExistence type="predicted"/>
<evidence type="ECO:0000256" key="6">
    <source>
        <dbReference type="ARBA" id="ARBA00023211"/>
    </source>
</evidence>
<dbReference type="Pfam" id="PF00293">
    <property type="entry name" value="NUDIX"/>
    <property type="match status" value="1"/>
</dbReference>
<keyword evidence="3" id="KW-0479">Metal-binding</keyword>
<dbReference type="InterPro" id="IPR045121">
    <property type="entry name" value="CoAse"/>
</dbReference>
<dbReference type="Proteomes" id="UP000607197">
    <property type="component" value="Unassembled WGS sequence"/>
</dbReference>
<accession>A0A830FN68</accession>
<dbReference type="OrthoDB" id="51434at2157"/>
<name>A0A830FN68_9EURY</name>
<evidence type="ECO:0000256" key="1">
    <source>
        <dbReference type="ARBA" id="ARBA00001936"/>
    </source>
</evidence>
<keyword evidence="5" id="KW-0460">Magnesium</keyword>
<organism evidence="9 10">
    <name type="scientific">Halocalculus aciditolerans</name>
    <dbReference type="NCBI Taxonomy" id="1383812"/>
    <lineage>
        <taxon>Archaea</taxon>
        <taxon>Methanobacteriati</taxon>
        <taxon>Methanobacteriota</taxon>
        <taxon>Stenosarchaea group</taxon>
        <taxon>Halobacteria</taxon>
        <taxon>Halobacteriales</taxon>
        <taxon>Halobacteriaceae</taxon>
        <taxon>Halocalculus</taxon>
    </lineage>
</organism>
<dbReference type="SUPFAM" id="SSF55811">
    <property type="entry name" value="Nudix"/>
    <property type="match status" value="1"/>
</dbReference>
<dbReference type="PANTHER" id="PTHR12992">
    <property type="entry name" value="NUDIX HYDROLASE"/>
    <property type="match status" value="1"/>
</dbReference>
<dbReference type="GO" id="GO:0010945">
    <property type="term" value="F:coenzyme A diphosphatase activity"/>
    <property type="evidence" value="ECO:0007669"/>
    <property type="project" value="InterPro"/>
</dbReference>
<evidence type="ECO:0000313" key="9">
    <source>
        <dbReference type="EMBL" id="GGL72485.1"/>
    </source>
</evidence>
<evidence type="ECO:0000256" key="3">
    <source>
        <dbReference type="ARBA" id="ARBA00022723"/>
    </source>
</evidence>
<dbReference type="EMBL" id="BMPG01000007">
    <property type="protein sequence ID" value="GGL72485.1"/>
    <property type="molecule type" value="Genomic_DNA"/>
</dbReference>
<dbReference type="InterPro" id="IPR015797">
    <property type="entry name" value="NUDIX_hydrolase-like_dom_sf"/>
</dbReference>
<evidence type="ECO:0000256" key="2">
    <source>
        <dbReference type="ARBA" id="ARBA00001946"/>
    </source>
</evidence>
<keyword evidence="6" id="KW-0464">Manganese</keyword>
<keyword evidence="10" id="KW-1185">Reference proteome</keyword>
<reference evidence="9" key="2">
    <citation type="submission" date="2020-09" db="EMBL/GenBank/DDBJ databases">
        <authorList>
            <person name="Sun Q."/>
            <person name="Ohkuma M."/>
        </authorList>
    </citation>
    <scope>NUCLEOTIDE SEQUENCE</scope>
    <source>
        <strain evidence="9">JCM 19596</strain>
    </source>
</reference>
<evidence type="ECO:0000256" key="5">
    <source>
        <dbReference type="ARBA" id="ARBA00022842"/>
    </source>
</evidence>
<dbReference type="AlphaFoldDB" id="A0A830FN68"/>
<gene>
    <name evidence="9" type="ORF">GCM10009039_33070</name>
</gene>
<dbReference type="GO" id="GO:0046872">
    <property type="term" value="F:metal ion binding"/>
    <property type="evidence" value="ECO:0007669"/>
    <property type="project" value="UniProtKB-KW"/>
</dbReference>
<sequence length="200" mass="22032">MNLAAVARHEPVRAADPERESAVLVPVVERDGDPHLLFTKRASHLSEHPGQMSFPGGGREPSDDSLEATALRECDEEIGLHSEEVEVVGRLDDIETTTGYAISPFVGRVPDRAYTPDEREVAEVAVLALDDLLDPANYEAERRDHPEYGPILVHFFHVDGYTVWGATGRILTDFLDLALDWQPPAGPEYVIDPDASPERG</sequence>
<dbReference type="CDD" id="cd03426">
    <property type="entry name" value="NUDIX_CoAse_Nudt7"/>
    <property type="match status" value="1"/>
</dbReference>
<feature type="domain" description="Nudix hydrolase" evidence="8">
    <location>
        <begin position="18"/>
        <end position="153"/>
    </location>
</feature>
<dbReference type="InterPro" id="IPR000086">
    <property type="entry name" value="NUDIX_hydrolase_dom"/>
</dbReference>
<keyword evidence="4" id="KW-0378">Hydrolase</keyword>
<comment type="cofactor">
    <cofactor evidence="2">
        <name>Mg(2+)</name>
        <dbReference type="ChEBI" id="CHEBI:18420"/>
    </cofactor>
</comment>
<dbReference type="Gene3D" id="3.90.79.10">
    <property type="entry name" value="Nucleoside Triphosphate Pyrophosphohydrolase"/>
    <property type="match status" value="1"/>
</dbReference>
<protein>
    <submittedName>
        <fullName evidence="9">Coenzyme A pyrophosphatase</fullName>
    </submittedName>
</protein>
<evidence type="ECO:0000256" key="7">
    <source>
        <dbReference type="SAM" id="MobiDB-lite"/>
    </source>
</evidence>
<feature type="region of interest" description="Disordered" evidence="7">
    <location>
        <begin position="44"/>
        <end position="64"/>
    </location>
</feature>
<evidence type="ECO:0000313" key="10">
    <source>
        <dbReference type="Proteomes" id="UP000607197"/>
    </source>
</evidence>
<reference evidence="9" key="1">
    <citation type="journal article" date="2014" name="Int. J. Syst. Evol. Microbiol.">
        <title>Complete genome sequence of Corynebacterium casei LMG S-19264T (=DSM 44701T), isolated from a smear-ripened cheese.</title>
        <authorList>
            <consortium name="US DOE Joint Genome Institute (JGI-PGF)"/>
            <person name="Walter F."/>
            <person name="Albersmeier A."/>
            <person name="Kalinowski J."/>
            <person name="Ruckert C."/>
        </authorList>
    </citation>
    <scope>NUCLEOTIDE SEQUENCE</scope>
    <source>
        <strain evidence="9">JCM 19596</strain>
    </source>
</reference>
<comment type="caution">
    <text evidence="9">The sequence shown here is derived from an EMBL/GenBank/DDBJ whole genome shotgun (WGS) entry which is preliminary data.</text>
</comment>
<comment type="cofactor">
    <cofactor evidence="1">
        <name>Mn(2+)</name>
        <dbReference type="ChEBI" id="CHEBI:29035"/>
    </cofactor>
</comment>
<dbReference type="RefSeq" id="WP_188980875.1">
    <property type="nucleotide sequence ID" value="NZ_BMPG01000007.1"/>
</dbReference>
<dbReference type="PANTHER" id="PTHR12992:SF11">
    <property type="entry name" value="MITOCHONDRIAL COENZYME A DIPHOSPHATASE NUDT8"/>
    <property type="match status" value="1"/>
</dbReference>
<evidence type="ECO:0000256" key="4">
    <source>
        <dbReference type="ARBA" id="ARBA00022801"/>
    </source>
</evidence>
<evidence type="ECO:0000259" key="8">
    <source>
        <dbReference type="PROSITE" id="PS51462"/>
    </source>
</evidence>
<dbReference type="PROSITE" id="PS51462">
    <property type="entry name" value="NUDIX"/>
    <property type="match status" value="1"/>
</dbReference>